<keyword evidence="6" id="KW-0963">Cytoplasm</keyword>
<dbReference type="InterPro" id="IPR048256">
    <property type="entry name" value="Tektin-like"/>
</dbReference>
<keyword evidence="10" id="KW-0677">Repeat</keyword>
<keyword evidence="11" id="KW-0801">TPQ</keyword>
<dbReference type="GO" id="GO:0016020">
    <property type="term" value="C:membrane"/>
    <property type="evidence" value="ECO:0007669"/>
    <property type="project" value="InterPro"/>
</dbReference>
<dbReference type="InterPro" id="IPR001190">
    <property type="entry name" value="SRCR"/>
</dbReference>
<organism evidence="22 23">
    <name type="scientific">Menidia menidia</name>
    <name type="common">Atlantic silverside</name>
    <dbReference type="NCBI Taxonomy" id="238744"/>
    <lineage>
        <taxon>Eukaryota</taxon>
        <taxon>Metazoa</taxon>
        <taxon>Chordata</taxon>
        <taxon>Craniata</taxon>
        <taxon>Vertebrata</taxon>
        <taxon>Euteleostomi</taxon>
        <taxon>Actinopterygii</taxon>
        <taxon>Neopterygii</taxon>
        <taxon>Teleostei</taxon>
        <taxon>Neoteleostei</taxon>
        <taxon>Acanthomorphata</taxon>
        <taxon>Ovalentaria</taxon>
        <taxon>Atherinomorphae</taxon>
        <taxon>Atheriniformes</taxon>
        <taxon>Atherinopsidae</taxon>
        <taxon>Menidiinae</taxon>
        <taxon>Menidia</taxon>
    </lineage>
</organism>
<feature type="compositionally biased region" description="Polar residues" evidence="20">
    <location>
        <begin position="228"/>
        <end position="245"/>
    </location>
</feature>
<dbReference type="InterPro" id="IPR001695">
    <property type="entry name" value="Lysyl_oxidase"/>
</dbReference>
<evidence type="ECO:0000256" key="14">
    <source>
        <dbReference type="ARBA" id="ARBA00023157"/>
    </source>
</evidence>
<feature type="coiled-coil region" evidence="19">
    <location>
        <begin position="313"/>
        <end position="340"/>
    </location>
</feature>
<dbReference type="InterPro" id="IPR050912">
    <property type="entry name" value="LOX-like_protein"/>
</dbReference>
<dbReference type="PANTHER" id="PTHR45817:SF5">
    <property type="entry name" value="LYSYL OXIDASE HOMOLOG 4"/>
    <property type="match status" value="1"/>
</dbReference>
<evidence type="ECO:0000256" key="18">
    <source>
        <dbReference type="PROSITE-ProRule" id="PRU00196"/>
    </source>
</evidence>
<dbReference type="SUPFAM" id="SSF56487">
    <property type="entry name" value="SRCR-like"/>
    <property type="match status" value="4"/>
</dbReference>
<feature type="region of interest" description="Disordered" evidence="20">
    <location>
        <begin position="225"/>
        <end position="249"/>
    </location>
</feature>
<feature type="region of interest" description="Disordered" evidence="20">
    <location>
        <begin position="20"/>
        <end position="43"/>
    </location>
</feature>
<comment type="subcellular location">
    <subcellularLocation>
        <location evidence="3">Cytoplasm</location>
    </subcellularLocation>
    <subcellularLocation>
        <location evidence="2">Secreted</location>
        <location evidence="2">Extracellular space</location>
    </subcellularLocation>
</comment>
<dbReference type="PROSITE" id="PS00420">
    <property type="entry name" value="SRCR_1"/>
    <property type="match status" value="1"/>
</dbReference>
<sequence length="1257" mass="140399">MSSEVIVSRPQFDSRAVALGLGETSTPVEPDFPQPSSGSATAGYRSAKYMPAEWFSNYQTILRQAGSRQAESESVQRQSRALDQDTEASTFETQTQGTRLLGERLQEIHSWQSELRKHVESLEAETRSLLGVRTRLDRALDATETPYAIAVDNLSCRARRLGPDLVRDAVEEQLLKEVDLIRNVQALLKRTTAQVVSQIKKNREAKQTLERDWSDKYEAYSLDELSGKHSNTSPDTQQHPSSAANQEHACVPSSWTKYTQDNVSKAQQEEQASNSLRLLVERMLRDTTEDLRVQCSIVDRAFGQRSLELSEAKTQLEMKLAQILEQIGAQERNIVALQQAVHNKEAPLRVAESRLHQRSLRPNMELCRDQPQLRNIVALQQAVHNKEAPLRVAESRLHRRSLRPNMELCRDQPQLSLEAEVRQIGASLASLKQKLTDARGSLSNLEESQMQLKKDIQSKTHSLFIDREKCMTHRKRTDDGTGCSQFLPQSEQQIEMNYFSLIWLDNVRCKGTELSVAECHSNGWGVNDCTHGEDLGVICSPERRPGFPPASGHEIALHRNPASPRRGGLSPQENGHQIQILRRNRGGAAPPLPRGHQLPARLANGASYRPRQEPYTARAGPQQQQAERPPQRPQQLSGNHVEPDPVQPETDAQHTQGSERVPLEEVRLRPVLSGGHGALVTEGVLEVKHAGKWRHVCDQGWDLSSSRVACGMLGFPAAEQLDRAPYRKLWDSKLADSSSRLRALISKKAYWVERVQCQGVEASLSQCHAQISSPRSDAPCRGGMHAVVRCVPGSQFTRPGRAPPPPAVPPVVRLKAGPRVGEGRVEVLKEGKWGTVCDHLWDLKAAHVVCRELGFGTAKEALTKAQLGQGTGPIHMNSVQCTGKEKSITECNHKPVPLYTCKHSQDVAVRCNVPNTGTQATVRLAGGRDRAEGRVEVLVEVGGARRWGSVCSENWGLNEAMVVCRQLGLGFAATAHQETWFWPGSSDAGEVMLSGTHCIGTEMSIQQCRRNPQVYCPRGGDGRAAGVTCVEAAPDLVVDAQLVQETAYLEDRPLHLLTCANEENCLSSSAARMNWPYGHRRLLRFSSRIMNVGRADFRPRATRESWTWHQCHRHYHSIEVFTHYDLLTLNGTKVAEGHKASFCLEDTYCPDGIHKRYACYNMGQQGISVGCWDTYRHDIDCQWIDVTDVRPGEYIFQVEVNPSLDMAESDFQNNVMRCRCKYDGARVYLFGCHAGDAYSAEVEDLFDHQRQISSNFL</sequence>
<evidence type="ECO:0000256" key="19">
    <source>
        <dbReference type="SAM" id="Coils"/>
    </source>
</evidence>
<feature type="compositionally biased region" description="Low complexity" evidence="20">
    <location>
        <begin position="617"/>
        <end position="628"/>
    </location>
</feature>
<evidence type="ECO:0000256" key="20">
    <source>
        <dbReference type="SAM" id="MobiDB-lite"/>
    </source>
</evidence>
<evidence type="ECO:0000256" key="9">
    <source>
        <dbReference type="ARBA" id="ARBA00022729"/>
    </source>
</evidence>
<feature type="region of interest" description="Disordered" evidence="20">
    <location>
        <begin position="612"/>
        <end position="665"/>
    </location>
</feature>
<feature type="domain" description="SRCR" evidence="21">
    <location>
        <begin position="812"/>
        <end position="912"/>
    </location>
</feature>
<dbReference type="Pfam" id="PF01186">
    <property type="entry name" value="Lysyl_oxidase"/>
    <property type="match status" value="1"/>
</dbReference>
<keyword evidence="15" id="KW-0325">Glycoprotein</keyword>
<keyword evidence="13" id="KW-0186">Copper</keyword>
<keyword evidence="19" id="KW-0175">Coiled coil</keyword>
<feature type="disulfide bond" evidence="18">
    <location>
        <begin position="998"/>
        <end position="1008"/>
    </location>
</feature>
<comment type="caution">
    <text evidence="18">Lacks conserved residue(s) required for the propagation of feature annotation.</text>
</comment>
<feature type="disulfide bond" evidence="18">
    <location>
        <begin position="850"/>
        <end position="911"/>
    </location>
</feature>
<dbReference type="GO" id="GO:0005929">
    <property type="term" value="C:cilium"/>
    <property type="evidence" value="ECO:0007669"/>
    <property type="project" value="UniProtKB-ARBA"/>
</dbReference>
<dbReference type="FunFam" id="3.10.250.10:FF:000008">
    <property type="entry name" value="Lysyl oxidase homolog 2"/>
    <property type="match status" value="1"/>
</dbReference>
<dbReference type="EMBL" id="CAJRST010013335">
    <property type="protein sequence ID" value="CAG5929083.1"/>
    <property type="molecule type" value="Genomic_DNA"/>
</dbReference>
<dbReference type="Pfam" id="PF03148">
    <property type="entry name" value="Tektin"/>
    <property type="match status" value="1"/>
</dbReference>
<dbReference type="GO" id="GO:0030199">
    <property type="term" value="P:collagen fibril organization"/>
    <property type="evidence" value="ECO:0007669"/>
    <property type="project" value="TreeGrafter"/>
</dbReference>
<evidence type="ECO:0000256" key="3">
    <source>
        <dbReference type="ARBA" id="ARBA00004496"/>
    </source>
</evidence>
<keyword evidence="14 18" id="KW-1015">Disulfide bond</keyword>
<evidence type="ECO:0000256" key="11">
    <source>
        <dbReference type="ARBA" id="ARBA00022772"/>
    </source>
</evidence>
<feature type="domain" description="SRCR" evidence="21">
    <location>
        <begin position="922"/>
        <end position="1030"/>
    </location>
</feature>
<evidence type="ECO:0000313" key="23">
    <source>
        <dbReference type="Proteomes" id="UP000677803"/>
    </source>
</evidence>
<proteinExistence type="inferred from homology"/>
<dbReference type="Proteomes" id="UP000677803">
    <property type="component" value="Unassembled WGS sequence"/>
</dbReference>
<evidence type="ECO:0000256" key="16">
    <source>
        <dbReference type="ARBA" id="ARBA00038869"/>
    </source>
</evidence>
<evidence type="ECO:0000256" key="1">
    <source>
        <dbReference type="ARBA" id="ARBA00001935"/>
    </source>
</evidence>
<dbReference type="GO" id="GO:0005615">
    <property type="term" value="C:extracellular space"/>
    <property type="evidence" value="ECO:0007669"/>
    <property type="project" value="TreeGrafter"/>
</dbReference>
<keyword evidence="9" id="KW-0732">Signal</keyword>
<evidence type="ECO:0000256" key="12">
    <source>
        <dbReference type="ARBA" id="ARBA00023002"/>
    </source>
</evidence>
<dbReference type="GO" id="GO:0005507">
    <property type="term" value="F:copper ion binding"/>
    <property type="evidence" value="ECO:0007669"/>
    <property type="project" value="InterPro"/>
</dbReference>
<dbReference type="GO" id="GO:0005737">
    <property type="term" value="C:cytoplasm"/>
    <property type="evidence" value="ECO:0007669"/>
    <property type="project" value="UniProtKB-SubCell"/>
</dbReference>
<accession>A0A8S4BFG1</accession>
<evidence type="ECO:0000256" key="7">
    <source>
        <dbReference type="ARBA" id="ARBA00022525"/>
    </source>
</evidence>
<name>A0A8S4BFG1_9TELE</name>
<evidence type="ECO:0000256" key="13">
    <source>
        <dbReference type="ARBA" id="ARBA00023008"/>
    </source>
</evidence>
<keyword evidence="7" id="KW-0964">Secreted</keyword>
<dbReference type="FunFam" id="3.10.250.10:FF:000001">
    <property type="entry name" value="Lysyl oxidase 4 isoform X1"/>
    <property type="match status" value="1"/>
</dbReference>
<dbReference type="PROSITE" id="PS50287">
    <property type="entry name" value="SRCR_2"/>
    <property type="match status" value="4"/>
</dbReference>
<evidence type="ECO:0000256" key="10">
    <source>
        <dbReference type="ARBA" id="ARBA00022737"/>
    </source>
</evidence>
<dbReference type="InterPro" id="IPR019828">
    <property type="entry name" value="Lysyl_oxidase_CS"/>
</dbReference>
<comment type="caution">
    <text evidence="22">The sequence shown here is derived from an EMBL/GenBank/DDBJ whole genome shotgun (WGS) entry which is preliminary data.</text>
</comment>
<dbReference type="EC" id="1.4.3.13" evidence="16"/>
<evidence type="ECO:0000256" key="5">
    <source>
        <dbReference type="ARBA" id="ARBA00022477"/>
    </source>
</evidence>
<comment type="catalytic activity">
    <reaction evidence="17">
        <text>L-lysyl-[protein] + O2 + H2O = (S)-2-amino-6-oxohexanoyl-[protein] + H2O2 + NH4(+)</text>
        <dbReference type="Rhea" id="RHEA:24544"/>
        <dbReference type="Rhea" id="RHEA-COMP:9752"/>
        <dbReference type="Rhea" id="RHEA-COMP:12448"/>
        <dbReference type="ChEBI" id="CHEBI:15377"/>
        <dbReference type="ChEBI" id="CHEBI:15379"/>
        <dbReference type="ChEBI" id="CHEBI:16240"/>
        <dbReference type="ChEBI" id="CHEBI:28938"/>
        <dbReference type="ChEBI" id="CHEBI:29969"/>
        <dbReference type="ChEBI" id="CHEBI:131803"/>
        <dbReference type="EC" id="1.4.3.13"/>
    </reaction>
</comment>
<feature type="disulfide bond" evidence="18">
    <location>
        <begin position="837"/>
        <end position="901"/>
    </location>
</feature>
<evidence type="ECO:0000256" key="15">
    <source>
        <dbReference type="ARBA" id="ARBA00023180"/>
    </source>
</evidence>
<comment type="similarity">
    <text evidence="4">Belongs to the lysyl oxidase family.</text>
</comment>
<keyword evidence="8" id="KW-0479">Metal-binding</keyword>
<dbReference type="PRINTS" id="PR00074">
    <property type="entry name" value="LYSYLOXIDASE"/>
</dbReference>
<feature type="disulfide bond" evidence="18">
    <location>
        <begin position="509"/>
        <end position="519"/>
    </location>
</feature>
<dbReference type="PANTHER" id="PTHR45817">
    <property type="entry name" value="LYSYL OXIDASE-LIKE-RELATED"/>
    <property type="match status" value="1"/>
</dbReference>
<dbReference type="PROSITE" id="PS00926">
    <property type="entry name" value="LYSYL_OXIDASE"/>
    <property type="match status" value="1"/>
</dbReference>
<feature type="domain" description="SRCR" evidence="21">
    <location>
        <begin position="670"/>
        <end position="791"/>
    </location>
</feature>
<evidence type="ECO:0000259" key="21">
    <source>
        <dbReference type="PROSITE" id="PS50287"/>
    </source>
</evidence>
<feature type="disulfide bond" evidence="18">
    <location>
        <begin position="757"/>
        <end position="767"/>
    </location>
</feature>
<keyword evidence="23" id="KW-1185">Reference proteome</keyword>
<gene>
    <name evidence="22" type="ORF">MMEN_LOCUS12718</name>
</gene>
<feature type="disulfide bond" evidence="18">
    <location>
        <begin position="881"/>
        <end position="891"/>
    </location>
</feature>
<keyword evidence="12" id="KW-0560">Oxidoreductase</keyword>
<evidence type="ECO:0000256" key="8">
    <source>
        <dbReference type="ARBA" id="ARBA00022723"/>
    </source>
</evidence>
<dbReference type="AlphaFoldDB" id="A0A8S4BFG1"/>
<comment type="cofactor">
    <cofactor evidence="1">
        <name>Cu cation</name>
        <dbReference type="ChEBI" id="CHEBI:23378"/>
    </cofactor>
</comment>
<evidence type="ECO:0000256" key="2">
    <source>
        <dbReference type="ARBA" id="ARBA00004239"/>
    </source>
</evidence>
<dbReference type="PRINTS" id="PR00258">
    <property type="entry name" value="SPERACTRCPTR"/>
</dbReference>
<evidence type="ECO:0000256" key="17">
    <source>
        <dbReference type="ARBA" id="ARBA00047861"/>
    </source>
</evidence>
<feature type="region of interest" description="Disordered" evidence="20">
    <location>
        <begin position="549"/>
        <end position="573"/>
    </location>
</feature>
<protein>
    <recommendedName>
        <fullName evidence="16">protein-lysine 6-oxidase</fullName>
        <ecNumber evidence="16">1.4.3.13</ecNumber>
    </recommendedName>
</protein>
<evidence type="ECO:0000256" key="4">
    <source>
        <dbReference type="ARBA" id="ARBA00007492"/>
    </source>
</evidence>
<evidence type="ECO:0000256" key="6">
    <source>
        <dbReference type="ARBA" id="ARBA00022490"/>
    </source>
</evidence>
<keyword evidence="5" id="KW-0886">LTQ</keyword>
<reference evidence="22" key="1">
    <citation type="submission" date="2021-05" db="EMBL/GenBank/DDBJ databases">
        <authorList>
            <person name="Tigano A."/>
        </authorList>
    </citation>
    <scope>NUCLEOTIDE SEQUENCE</scope>
</reference>
<feature type="region of interest" description="Disordered" evidence="20">
    <location>
        <begin position="69"/>
        <end position="95"/>
    </location>
</feature>
<dbReference type="SMART" id="SM00202">
    <property type="entry name" value="SR"/>
    <property type="match status" value="4"/>
</dbReference>
<evidence type="ECO:0000313" key="22">
    <source>
        <dbReference type="EMBL" id="CAG5929083.1"/>
    </source>
</evidence>
<dbReference type="Gene3D" id="3.10.250.10">
    <property type="entry name" value="SRCR-like domain"/>
    <property type="match status" value="4"/>
</dbReference>
<feature type="domain" description="SRCR" evidence="21">
    <location>
        <begin position="502"/>
        <end position="540"/>
    </location>
</feature>
<dbReference type="InterPro" id="IPR036772">
    <property type="entry name" value="SRCR-like_dom_sf"/>
</dbReference>
<dbReference type="OrthoDB" id="547291at2759"/>
<dbReference type="GO" id="GO:0004720">
    <property type="term" value="F:protein-lysine 6-oxidase activity"/>
    <property type="evidence" value="ECO:0007669"/>
    <property type="project" value="UniProtKB-EC"/>
</dbReference>
<dbReference type="Pfam" id="PF00530">
    <property type="entry name" value="SRCR"/>
    <property type="match status" value="4"/>
</dbReference>